<protein>
    <submittedName>
        <fullName evidence="6">Succinyl-diaminopimelate desuccinylase</fullName>
    </submittedName>
</protein>
<dbReference type="SUPFAM" id="SSF53187">
    <property type="entry name" value="Zn-dependent exopeptidases"/>
    <property type="match status" value="1"/>
</dbReference>
<dbReference type="InterPro" id="IPR001261">
    <property type="entry name" value="ArgE/DapE_CS"/>
</dbReference>
<proteinExistence type="predicted"/>
<evidence type="ECO:0000256" key="3">
    <source>
        <dbReference type="ARBA" id="ARBA00022801"/>
    </source>
</evidence>
<gene>
    <name evidence="6" type="ORF">GCM10011505_30170</name>
</gene>
<evidence type="ECO:0000313" key="6">
    <source>
        <dbReference type="EMBL" id="GGB47023.1"/>
    </source>
</evidence>
<dbReference type="Proteomes" id="UP000603352">
    <property type="component" value="Unassembled WGS sequence"/>
</dbReference>
<keyword evidence="4" id="KW-0862">Zinc</keyword>
<evidence type="ECO:0000259" key="5">
    <source>
        <dbReference type="Pfam" id="PF07687"/>
    </source>
</evidence>
<dbReference type="Gene3D" id="3.30.70.360">
    <property type="match status" value="1"/>
</dbReference>
<evidence type="ECO:0000256" key="1">
    <source>
        <dbReference type="ARBA" id="ARBA00001947"/>
    </source>
</evidence>
<name>A0ABQ1IMY6_9PROT</name>
<dbReference type="InterPro" id="IPR002933">
    <property type="entry name" value="Peptidase_M20"/>
</dbReference>
<dbReference type="InterPro" id="IPR011650">
    <property type="entry name" value="Peptidase_M20_dimer"/>
</dbReference>
<dbReference type="PANTHER" id="PTHR43808">
    <property type="entry name" value="ACETYLORNITHINE DEACETYLASE"/>
    <property type="match status" value="1"/>
</dbReference>
<dbReference type="Gene3D" id="3.40.630.10">
    <property type="entry name" value="Zn peptidases"/>
    <property type="match status" value="2"/>
</dbReference>
<dbReference type="EMBL" id="BMDZ01000036">
    <property type="protein sequence ID" value="GGB47023.1"/>
    <property type="molecule type" value="Genomic_DNA"/>
</dbReference>
<dbReference type="RefSeq" id="WP_188579328.1">
    <property type="nucleotide sequence ID" value="NZ_BMDZ01000036.1"/>
</dbReference>
<feature type="domain" description="Peptidase M20 dimerisation" evidence="5">
    <location>
        <begin position="196"/>
        <end position="315"/>
    </location>
</feature>
<accession>A0ABQ1IMY6</accession>
<evidence type="ECO:0000313" key="7">
    <source>
        <dbReference type="Proteomes" id="UP000603352"/>
    </source>
</evidence>
<organism evidence="6 7">
    <name type="scientific">Tistrella bauzanensis</name>
    <dbReference type="NCBI Taxonomy" id="657419"/>
    <lineage>
        <taxon>Bacteria</taxon>
        <taxon>Pseudomonadati</taxon>
        <taxon>Pseudomonadota</taxon>
        <taxon>Alphaproteobacteria</taxon>
        <taxon>Geminicoccales</taxon>
        <taxon>Geminicoccaceae</taxon>
        <taxon>Tistrella</taxon>
    </lineage>
</organism>
<dbReference type="Pfam" id="PF07687">
    <property type="entry name" value="M20_dimer"/>
    <property type="match status" value="1"/>
</dbReference>
<keyword evidence="2" id="KW-0479">Metal-binding</keyword>
<dbReference type="InterPro" id="IPR050072">
    <property type="entry name" value="Peptidase_M20A"/>
</dbReference>
<reference evidence="7" key="1">
    <citation type="journal article" date="2019" name="Int. J. Syst. Evol. Microbiol.">
        <title>The Global Catalogue of Microorganisms (GCM) 10K type strain sequencing project: providing services to taxonomists for standard genome sequencing and annotation.</title>
        <authorList>
            <consortium name="The Broad Institute Genomics Platform"/>
            <consortium name="The Broad Institute Genome Sequencing Center for Infectious Disease"/>
            <person name="Wu L."/>
            <person name="Ma J."/>
        </authorList>
    </citation>
    <scope>NUCLEOTIDE SEQUENCE [LARGE SCALE GENOMIC DNA]</scope>
    <source>
        <strain evidence="7">CGMCC 1.10188</strain>
    </source>
</reference>
<evidence type="ECO:0000256" key="4">
    <source>
        <dbReference type="ARBA" id="ARBA00022833"/>
    </source>
</evidence>
<sequence length="427" mass="44995">MTVLDTPLATRIIEQIDRNQETAVDFLSALVRTPSDNPPGDCAAIAEVTAGWLETLGFVVERHPVPEDRLPSSNMIAATNLIVRQQFGPGPTIALNAHGDVVPPGDGWSSDPYAAEIRDGWMYGRGAAVSKSDIATYAMALRALKETAAKLGGTVELHITWDEETGGMAGPGWILEDGLSTPDLAICPGFSYAVTTAHNGCLHLDVTVTGRAAHAAQPDSGHDAIHGAVQIMQALYAYRETLAHRAPLAHRETMAGRTSPLAGIGHPTLVVGTVSGGTNTNVVAGHARFCIDRRITPEEDTARVESELTAVIDAATAGLKGISVDCRRILLARPLTPTAKAADLAAVIRAVASRIMGEDIGETAAPIYTDSRHYAEAGVPVVMYGAGPRSILEANGHRADERVALDDLNKATKVIALALVDLLPSRT</sequence>
<dbReference type="SUPFAM" id="SSF55031">
    <property type="entry name" value="Bacterial exopeptidase dimerisation domain"/>
    <property type="match status" value="1"/>
</dbReference>
<evidence type="ECO:0000256" key="2">
    <source>
        <dbReference type="ARBA" id="ARBA00022723"/>
    </source>
</evidence>
<comment type="cofactor">
    <cofactor evidence="1">
        <name>Zn(2+)</name>
        <dbReference type="ChEBI" id="CHEBI:29105"/>
    </cofactor>
</comment>
<dbReference type="PROSITE" id="PS00758">
    <property type="entry name" value="ARGE_DAPE_CPG2_1"/>
    <property type="match status" value="1"/>
</dbReference>
<dbReference type="Pfam" id="PF01546">
    <property type="entry name" value="Peptidase_M20"/>
    <property type="match status" value="1"/>
</dbReference>
<comment type="caution">
    <text evidence="6">The sequence shown here is derived from an EMBL/GenBank/DDBJ whole genome shotgun (WGS) entry which is preliminary data.</text>
</comment>
<dbReference type="InterPro" id="IPR036264">
    <property type="entry name" value="Bact_exopeptidase_dim_dom"/>
</dbReference>
<keyword evidence="3" id="KW-0378">Hydrolase</keyword>
<keyword evidence="7" id="KW-1185">Reference proteome</keyword>